<reference evidence="1" key="1">
    <citation type="submission" date="2022-07" db="EMBL/GenBank/DDBJ databases">
        <title>Genome Sequence of Lecanicillium saksenae.</title>
        <authorList>
            <person name="Buettner E."/>
        </authorList>
    </citation>
    <scope>NUCLEOTIDE SEQUENCE</scope>
    <source>
        <strain evidence="1">VT-O1</strain>
    </source>
</reference>
<dbReference type="Proteomes" id="UP001148737">
    <property type="component" value="Unassembled WGS sequence"/>
</dbReference>
<proteinExistence type="predicted"/>
<evidence type="ECO:0000313" key="2">
    <source>
        <dbReference type="Proteomes" id="UP001148737"/>
    </source>
</evidence>
<gene>
    <name evidence="1" type="ORF">NLG97_g9734</name>
</gene>
<organism evidence="1 2">
    <name type="scientific">Lecanicillium saksenae</name>
    <dbReference type="NCBI Taxonomy" id="468837"/>
    <lineage>
        <taxon>Eukaryota</taxon>
        <taxon>Fungi</taxon>
        <taxon>Dikarya</taxon>
        <taxon>Ascomycota</taxon>
        <taxon>Pezizomycotina</taxon>
        <taxon>Sordariomycetes</taxon>
        <taxon>Hypocreomycetidae</taxon>
        <taxon>Hypocreales</taxon>
        <taxon>Cordycipitaceae</taxon>
        <taxon>Lecanicillium</taxon>
    </lineage>
</organism>
<comment type="caution">
    <text evidence="1">The sequence shown here is derived from an EMBL/GenBank/DDBJ whole genome shotgun (WGS) entry which is preliminary data.</text>
</comment>
<name>A0ACC1QFP8_9HYPO</name>
<sequence length="146" mass="15989">MNSLNIITSRVSPSSSASQTRSNSISSIGLDLPGIDEKLHDADHDDHAEGKDTEPFPDTFEGSYHEKQGASEQTPLLSEGKEGSDPWHTSRGQWLPRRILSSVINSIRWLLSTLASPGVYLIACFYNEEGVFAPMTQLKKLFGSAP</sequence>
<keyword evidence="2" id="KW-1185">Reference proteome</keyword>
<protein>
    <submittedName>
        <fullName evidence="1">Uncharacterized protein</fullName>
    </submittedName>
</protein>
<dbReference type="EMBL" id="JANAKD010002123">
    <property type="protein sequence ID" value="KAJ3474687.1"/>
    <property type="molecule type" value="Genomic_DNA"/>
</dbReference>
<evidence type="ECO:0000313" key="1">
    <source>
        <dbReference type="EMBL" id="KAJ3474687.1"/>
    </source>
</evidence>
<accession>A0ACC1QFP8</accession>